<gene>
    <name evidence="3" type="primary">Dpp3_1</name>
    <name evidence="3" type="ORF">AVEN_180907_1</name>
</gene>
<evidence type="ECO:0000313" key="3">
    <source>
        <dbReference type="EMBL" id="GBO32749.1"/>
    </source>
</evidence>
<dbReference type="GO" id="GO:0046872">
    <property type="term" value="F:metal ion binding"/>
    <property type="evidence" value="ECO:0007669"/>
    <property type="project" value="UniProtKB-KW"/>
</dbReference>
<dbReference type="GO" id="GO:0008239">
    <property type="term" value="F:dipeptidyl-peptidase activity"/>
    <property type="evidence" value="ECO:0007669"/>
    <property type="project" value="TreeGrafter"/>
</dbReference>
<dbReference type="GO" id="GO:0005737">
    <property type="term" value="C:cytoplasm"/>
    <property type="evidence" value="ECO:0007669"/>
    <property type="project" value="TreeGrafter"/>
</dbReference>
<keyword evidence="4" id="KW-1185">Reference proteome</keyword>
<dbReference type="OrthoDB" id="4694525at2759"/>
<feature type="non-terminal residue" evidence="3">
    <location>
        <position position="153"/>
    </location>
</feature>
<reference evidence="3 4" key="1">
    <citation type="journal article" date="2019" name="Sci. Rep.">
        <title>Orb-weaving spider Araneus ventricosus genome elucidates the spidroin gene catalogue.</title>
        <authorList>
            <person name="Kono N."/>
            <person name="Nakamura H."/>
            <person name="Ohtoshi R."/>
            <person name="Moran D.A.P."/>
            <person name="Shinohara A."/>
            <person name="Yoshida Y."/>
            <person name="Fujiwara M."/>
            <person name="Mori M."/>
            <person name="Tomita M."/>
            <person name="Arakawa K."/>
        </authorList>
    </citation>
    <scope>NUCLEOTIDE SEQUENCE [LARGE SCALE GENOMIC DNA]</scope>
</reference>
<evidence type="ECO:0000313" key="4">
    <source>
        <dbReference type="Proteomes" id="UP000499080"/>
    </source>
</evidence>
<dbReference type="AlphaFoldDB" id="A0A4Y2W614"/>
<name>A0A4Y2W614_ARAVE</name>
<organism evidence="3 4">
    <name type="scientific">Araneus ventricosus</name>
    <name type="common">Orbweaver spider</name>
    <name type="synonym">Epeira ventricosa</name>
    <dbReference type="NCBI Taxonomy" id="182803"/>
    <lineage>
        <taxon>Eukaryota</taxon>
        <taxon>Metazoa</taxon>
        <taxon>Ecdysozoa</taxon>
        <taxon>Arthropoda</taxon>
        <taxon>Chelicerata</taxon>
        <taxon>Arachnida</taxon>
        <taxon>Araneae</taxon>
        <taxon>Araneomorphae</taxon>
        <taxon>Entelegynae</taxon>
        <taxon>Araneoidea</taxon>
        <taxon>Araneidae</taxon>
        <taxon>Araneus</taxon>
    </lineage>
</organism>
<sequence>MAAAVSRDESDHFNRRNTEDIIFQYVNLAFEVQVGLHELLGHGSGKVFKKEKDGSFNFDAPNVLNFETNKQVSSWYEDGESYDSIFGSIGSSYEECRAECVALHLGDYPEILKIFGFEGEEAEVIVYTIWLAMLLSGIEGLQMYNPKSESWLQ</sequence>
<dbReference type="Proteomes" id="UP000499080">
    <property type="component" value="Unassembled WGS sequence"/>
</dbReference>
<protein>
    <submittedName>
        <fullName evidence="3">Dipeptidyl peptidase 3</fullName>
    </submittedName>
</protein>
<accession>A0A4Y2W614</accession>
<dbReference type="PANTHER" id="PTHR23422">
    <property type="entry name" value="DIPEPTIDYL PEPTIDASE III-RELATED"/>
    <property type="match status" value="1"/>
</dbReference>
<comment type="caution">
    <text evidence="3">The sequence shown here is derived from an EMBL/GenBank/DDBJ whole genome shotgun (WGS) entry which is preliminary data.</text>
</comment>
<keyword evidence="1" id="KW-0479">Metal-binding</keyword>
<keyword evidence="2" id="KW-0378">Hydrolase</keyword>
<dbReference type="PANTHER" id="PTHR23422:SF11">
    <property type="entry name" value="DIPEPTIDYL PEPTIDASE 3"/>
    <property type="match status" value="1"/>
</dbReference>
<evidence type="ECO:0000256" key="2">
    <source>
        <dbReference type="ARBA" id="ARBA00022801"/>
    </source>
</evidence>
<dbReference type="EMBL" id="BGPR01056235">
    <property type="protein sequence ID" value="GBO32749.1"/>
    <property type="molecule type" value="Genomic_DNA"/>
</dbReference>
<dbReference type="InterPro" id="IPR039461">
    <property type="entry name" value="Peptidase_M49"/>
</dbReference>
<dbReference type="Pfam" id="PF03571">
    <property type="entry name" value="Peptidase_M49"/>
    <property type="match status" value="1"/>
</dbReference>
<proteinExistence type="predicted"/>
<evidence type="ECO:0000256" key="1">
    <source>
        <dbReference type="ARBA" id="ARBA00022723"/>
    </source>
</evidence>